<dbReference type="AlphaFoldDB" id="A0A239CD10"/>
<dbReference type="InterPro" id="IPR025606">
    <property type="entry name" value="NLPC/P60_N_dom"/>
</dbReference>
<proteinExistence type="inferred from homology"/>
<evidence type="ECO:0000313" key="8">
    <source>
        <dbReference type="EMBL" id="SNS17782.1"/>
    </source>
</evidence>
<dbReference type="Pfam" id="PF12913">
    <property type="entry name" value="SH3_6"/>
    <property type="match status" value="1"/>
</dbReference>
<feature type="domain" description="SH3b1" evidence="7">
    <location>
        <begin position="173"/>
        <end position="225"/>
    </location>
</feature>
<dbReference type="PIRSF" id="PIRSF019015">
    <property type="entry name" value="P60_peptidase_YkfC"/>
    <property type="match status" value="1"/>
</dbReference>
<dbReference type="OrthoDB" id="9799970at2"/>
<evidence type="ECO:0000259" key="5">
    <source>
        <dbReference type="Pfam" id="PF00877"/>
    </source>
</evidence>
<evidence type="ECO:0000256" key="1">
    <source>
        <dbReference type="ARBA" id="ARBA00007074"/>
    </source>
</evidence>
<accession>A0A239CD10</accession>
<reference evidence="8 9" key="1">
    <citation type="submission" date="2017-06" db="EMBL/GenBank/DDBJ databases">
        <authorList>
            <person name="Kim H.J."/>
            <person name="Triplett B.A."/>
        </authorList>
    </citation>
    <scope>NUCLEOTIDE SEQUENCE [LARGE SCALE GENOMIC DNA]</scope>
    <source>
        <strain evidence="8 9">DSM 13116</strain>
    </source>
</reference>
<keyword evidence="2" id="KW-0645">Protease</keyword>
<keyword evidence="4" id="KW-0788">Thiol protease</keyword>
<comment type="similarity">
    <text evidence="1">Belongs to the peptidase C40 family.</text>
</comment>
<dbReference type="InterPro" id="IPR000064">
    <property type="entry name" value="NLP_P60_dom"/>
</dbReference>
<dbReference type="Gene3D" id="3.90.1720.10">
    <property type="entry name" value="endopeptidase domain like (from Nostoc punctiforme)"/>
    <property type="match status" value="1"/>
</dbReference>
<dbReference type="GO" id="GO:0006508">
    <property type="term" value="P:proteolysis"/>
    <property type="evidence" value="ECO:0007669"/>
    <property type="project" value="UniProtKB-KW"/>
</dbReference>
<organism evidence="8 9">
    <name type="scientific">Humidesulfovibrio mexicanus</name>
    <dbReference type="NCBI Taxonomy" id="147047"/>
    <lineage>
        <taxon>Bacteria</taxon>
        <taxon>Pseudomonadati</taxon>
        <taxon>Thermodesulfobacteriota</taxon>
        <taxon>Desulfovibrionia</taxon>
        <taxon>Desulfovibrionales</taxon>
        <taxon>Desulfovibrionaceae</taxon>
        <taxon>Humidesulfovibrio</taxon>
    </lineage>
</organism>
<evidence type="ECO:0000259" key="6">
    <source>
        <dbReference type="Pfam" id="PF12912"/>
    </source>
</evidence>
<keyword evidence="3" id="KW-0378">Hydrolase</keyword>
<keyword evidence="9" id="KW-1185">Reference proteome</keyword>
<name>A0A239CD10_9BACT</name>
<sequence length="484" mass="52268">MRVAFWRGKGSAQRPLRLSLARLAGLAALAVLLGLVGCAAKVSPPPAPPPPPPPAELRDILTLPQDVAAYFDPASLDRPLLSSKEQRRFAARLRELHFAPWHRSAPAHARADALWGLAALKPGRHYGENLRPLEPTFRARMEALAQSEGYPNLMRPAIATANTSLRVLPTHRPGFLKPDKPGEGYPFDYWQNSALLAGTPLLATHMSADGAWVLVEGRVAAGWVPVRDIAFVDEAFMAQWEGLPLGAVIREGAPVSARFADEATPAPHLFTGRIGMLLPLLELGPGGVTLLAPAREATGQAVSLAVGLAADEARPLPLPLTPRAYSGLVAQLMGQPYGWGGFLENRDCSALLLDLYAPFGIFLPRNSRQQSRQGERIPLDGLSPEAKEALLLERGRPLLTLVHKPGHIMLYLGQRNGRAVILHDLWGLRTRSHKGEEGRFVVGRVAVTGLTPGAEIPDVVRSGLLLPSFDAYTQVVPEADTARK</sequence>
<evidence type="ECO:0000256" key="2">
    <source>
        <dbReference type="ARBA" id="ARBA00022670"/>
    </source>
</evidence>
<dbReference type="Pfam" id="PF00877">
    <property type="entry name" value="NLPC_P60"/>
    <property type="match status" value="1"/>
</dbReference>
<dbReference type="SUPFAM" id="SSF54001">
    <property type="entry name" value="Cysteine proteinases"/>
    <property type="match status" value="1"/>
</dbReference>
<evidence type="ECO:0000259" key="7">
    <source>
        <dbReference type="Pfam" id="PF12913"/>
    </source>
</evidence>
<feature type="domain" description="NLPC/P60 N-terminal" evidence="6">
    <location>
        <begin position="29"/>
        <end position="150"/>
    </location>
</feature>
<dbReference type="InterPro" id="IPR038765">
    <property type="entry name" value="Papain-like_cys_pep_sf"/>
</dbReference>
<dbReference type="InterPro" id="IPR039439">
    <property type="entry name" value="SH3b1_dom"/>
</dbReference>
<dbReference type="InterPro" id="IPR027017">
    <property type="entry name" value="P60_peptidase_YkfC"/>
</dbReference>
<feature type="domain" description="NlpC/P60" evidence="5">
    <location>
        <begin position="334"/>
        <end position="414"/>
    </location>
</feature>
<evidence type="ECO:0000313" key="9">
    <source>
        <dbReference type="Proteomes" id="UP000198324"/>
    </source>
</evidence>
<protein>
    <submittedName>
        <fullName evidence="8">SH3 domain of SH3b2 type</fullName>
    </submittedName>
</protein>
<evidence type="ECO:0000256" key="4">
    <source>
        <dbReference type="ARBA" id="ARBA00022807"/>
    </source>
</evidence>
<evidence type="ECO:0000256" key="3">
    <source>
        <dbReference type="ARBA" id="ARBA00022801"/>
    </source>
</evidence>
<dbReference type="EMBL" id="FZOC01000007">
    <property type="protein sequence ID" value="SNS17782.1"/>
    <property type="molecule type" value="Genomic_DNA"/>
</dbReference>
<gene>
    <name evidence="8" type="ORF">SAMN04488503_3071</name>
</gene>
<dbReference type="Proteomes" id="UP000198324">
    <property type="component" value="Unassembled WGS sequence"/>
</dbReference>
<dbReference type="Pfam" id="PF12912">
    <property type="entry name" value="N_NLPC_P60"/>
    <property type="match status" value="1"/>
</dbReference>
<dbReference type="GO" id="GO:0008234">
    <property type="term" value="F:cysteine-type peptidase activity"/>
    <property type="evidence" value="ECO:0007669"/>
    <property type="project" value="UniProtKB-KW"/>
</dbReference>